<keyword evidence="12 14" id="KW-0411">Iron-sulfur</keyword>
<dbReference type="Gene3D" id="1.10.150.530">
    <property type="match status" value="1"/>
</dbReference>
<evidence type="ECO:0000256" key="13">
    <source>
        <dbReference type="ARBA" id="ARBA00023157"/>
    </source>
</evidence>
<dbReference type="RefSeq" id="WP_085367003.1">
    <property type="nucleotide sequence ID" value="NZ_CAUJPZ010000040.1"/>
</dbReference>
<dbReference type="GO" id="GO:0019843">
    <property type="term" value="F:rRNA binding"/>
    <property type="evidence" value="ECO:0007669"/>
    <property type="project" value="UniProtKB-UniRule"/>
</dbReference>
<comment type="catalytic activity">
    <reaction evidence="14">
        <text>adenosine(2503) in 23S rRNA + 2 reduced [2Fe-2S]-[ferredoxin] + 2 S-adenosyl-L-methionine = 2-methyladenosine(2503) in 23S rRNA + 5'-deoxyadenosine + L-methionine + 2 oxidized [2Fe-2S]-[ferredoxin] + S-adenosyl-L-homocysteine</text>
        <dbReference type="Rhea" id="RHEA:42916"/>
        <dbReference type="Rhea" id="RHEA-COMP:10000"/>
        <dbReference type="Rhea" id="RHEA-COMP:10001"/>
        <dbReference type="Rhea" id="RHEA-COMP:10152"/>
        <dbReference type="Rhea" id="RHEA-COMP:10282"/>
        <dbReference type="ChEBI" id="CHEBI:17319"/>
        <dbReference type="ChEBI" id="CHEBI:33737"/>
        <dbReference type="ChEBI" id="CHEBI:33738"/>
        <dbReference type="ChEBI" id="CHEBI:57844"/>
        <dbReference type="ChEBI" id="CHEBI:57856"/>
        <dbReference type="ChEBI" id="CHEBI:59789"/>
        <dbReference type="ChEBI" id="CHEBI:74411"/>
        <dbReference type="ChEBI" id="CHEBI:74497"/>
        <dbReference type="EC" id="2.1.1.192"/>
    </reaction>
</comment>
<dbReference type="InterPro" id="IPR027492">
    <property type="entry name" value="RNA_MTrfase_RlmN"/>
</dbReference>
<dbReference type="SFLD" id="SFLDF00275">
    <property type="entry name" value="adenosine_C2_methyltransferase"/>
    <property type="match status" value="1"/>
</dbReference>
<feature type="binding site" evidence="14">
    <location>
        <begin position="164"/>
        <end position="165"/>
    </location>
    <ligand>
        <name>S-adenosyl-L-methionine</name>
        <dbReference type="ChEBI" id="CHEBI:59789"/>
    </ligand>
</feature>
<dbReference type="NCBIfam" id="TIGR00048">
    <property type="entry name" value="rRNA_mod_RlmN"/>
    <property type="match status" value="1"/>
</dbReference>
<feature type="binding site" evidence="14">
    <location>
        <position position="295"/>
    </location>
    <ligand>
        <name>S-adenosyl-L-methionine</name>
        <dbReference type="ChEBI" id="CHEBI:59789"/>
    </ligand>
</feature>
<dbReference type="OrthoDB" id="9793973at2"/>
<evidence type="ECO:0000256" key="12">
    <source>
        <dbReference type="ARBA" id="ARBA00023014"/>
    </source>
</evidence>
<keyword evidence="9 14" id="KW-0819">tRNA processing</keyword>
<accession>A0A1X3D1Z4</accession>
<evidence type="ECO:0000256" key="7">
    <source>
        <dbReference type="ARBA" id="ARBA00022679"/>
    </source>
</evidence>
<dbReference type="InterPro" id="IPR004383">
    <property type="entry name" value="rRNA_lsu_MTrfase_RlmN/Cfr"/>
</dbReference>
<dbReference type="Gene3D" id="3.20.20.70">
    <property type="entry name" value="Aldolase class I"/>
    <property type="match status" value="1"/>
</dbReference>
<keyword evidence="8 14" id="KW-0949">S-adenosyl-L-methionine</keyword>
<dbReference type="HAMAP" id="MF_01849">
    <property type="entry name" value="RNA_methyltr_RlmN"/>
    <property type="match status" value="1"/>
</dbReference>
<dbReference type="AlphaFoldDB" id="A0A1X3D1Z4"/>
<feature type="binding site" evidence="14">
    <location>
        <position position="111"/>
    </location>
    <ligand>
        <name>[4Fe-4S] cluster</name>
        <dbReference type="ChEBI" id="CHEBI:49883"/>
        <note>4Fe-4S-S-AdoMet</note>
    </ligand>
</feature>
<dbReference type="GO" id="GO:0070475">
    <property type="term" value="P:rRNA base methylation"/>
    <property type="evidence" value="ECO:0007669"/>
    <property type="project" value="UniProtKB-UniRule"/>
</dbReference>
<dbReference type="PROSITE" id="PS51918">
    <property type="entry name" value="RADICAL_SAM"/>
    <property type="match status" value="1"/>
</dbReference>
<comment type="catalytic activity">
    <reaction evidence="14">
        <text>adenosine(37) in tRNA + 2 reduced [2Fe-2S]-[ferredoxin] + 2 S-adenosyl-L-methionine = 2-methyladenosine(37) in tRNA + 5'-deoxyadenosine + L-methionine + 2 oxidized [2Fe-2S]-[ferredoxin] + S-adenosyl-L-homocysteine</text>
        <dbReference type="Rhea" id="RHEA:43332"/>
        <dbReference type="Rhea" id="RHEA-COMP:10000"/>
        <dbReference type="Rhea" id="RHEA-COMP:10001"/>
        <dbReference type="Rhea" id="RHEA-COMP:10162"/>
        <dbReference type="Rhea" id="RHEA-COMP:10485"/>
        <dbReference type="ChEBI" id="CHEBI:17319"/>
        <dbReference type="ChEBI" id="CHEBI:33737"/>
        <dbReference type="ChEBI" id="CHEBI:33738"/>
        <dbReference type="ChEBI" id="CHEBI:57844"/>
        <dbReference type="ChEBI" id="CHEBI:57856"/>
        <dbReference type="ChEBI" id="CHEBI:59789"/>
        <dbReference type="ChEBI" id="CHEBI:74411"/>
        <dbReference type="ChEBI" id="CHEBI:74497"/>
        <dbReference type="EC" id="2.1.1.192"/>
    </reaction>
</comment>
<evidence type="ECO:0000256" key="4">
    <source>
        <dbReference type="ARBA" id="ARBA00022490"/>
    </source>
</evidence>
<dbReference type="GO" id="GO:0005737">
    <property type="term" value="C:cytoplasm"/>
    <property type="evidence" value="ECO:0007669"/>
    <property type="project" value="UniProtKB-SubCell"/>
</dbReference>
<dbReference type="Pfam" id="PF04055">
    <property type="entry name" value="Radical_SAM"/>
    <property type="match status" value="1"/>
</dbReference>
<evidence type="ECO:0000256" key="10">
    <source>
        <dbReference type="ARBA" id="ARBA00022723"/>
    </source>
</evidence>
<dbReference type="PIRSF" id="PIRSF006004">
    <property type="entry name" value="CHP00048"/>
    <property type="match status" value="1"/>
</dbReference>
<dbReference type="GO" id="GO:0046872">
    <property type="term" value="F:metal ion binding"/>
    <property type="evidence" value="ECO:0007669"/>
    <property type="project" value="UniProtKB-KW"/>
</dbReference>
<feature type="binding site" evidence="14">
    <location>
        <position position="196"/>
    </location>
    <ligand>
        <name>S-adenosyl-L-methionine</name>
        <dbReference type="ChEBI" id="CHEBI:59789"/>
    </ligand>
</feature>
<evidence type="ECO:0000259" key="15">
    <source>
        <dbReference type="PROSITE" id="PS51918"/>
    </source>
</evidence>
<dbReference type="Proteomes" id="UP000193118">
    <property type="component" value="Unassembled WGS sequence"/>
</dbReference>
<feature type="binding site" evidence="14">
    <location>
        <position position="115"/>
    </location>
    <ligand>
        <name>[4Fe-4S] cluster</name>
        <dbReference type="ChEBI" id="CHEBI:49883"/>
        <note>4Fe-4S-S-AdoMet</note>
    </ligand>
</feature>
<comment type="similarity">
    <text evidence="2 14">Belongs to the radical SAM superfamily. RlmN family.</text>
</comment>
<evidence type="ECO:0000256" key="3">
    <source>
        <dbReference type="ARBA" id="ARBA00022485"/>
    </source>
</evidence>
<keyword evidence="6 14" id="KW-0489">Methyltransferase</keyword>
<keyword evidence="3 14" id="KW-0004">4Fe-4S</keyword>
<protein>
    <recommendedName>
        <fullName evidence="14">Dual-specificity RNA methyltransferase RlmN</fullName>
        <ecNumber evidence="14">2.1.1.192</ecNumber>
    </recommendedName>
    <alternativeName>
        <fullName evidence="14">23S rRNA (adenine(2503)-C(2))-methyltransferase</fullName>
    </alternativeName>
    <alternativeName>
        <fullName evidence="14">23S rRNA m2A2503 methyltransferase</fullName>
    </alternativeName>
    <alternativeName>
        <fullName evidence="14">Ribosomal RNA large subunit methyltransferase N</fullName>
    </alternativeName>
    <alternativeName>
        <fullName evidence="14">tRNA (adenine(37)-C(2))-methyltransferase</fullName>
    </alternativeName>
    <alternativeName>
        <fullName evidence="14">tRNA m2A37 methyltransferase</fullName>
    </alternativeName>
</protein>
<reference evidence="17" key="1">
    <citation type="submission" date="2017-01" db="EMBL/GenBank/DDBJ databases">
        <authorList>
            <person name="Wolfgang W.J."/>
            <person name="Cole J."/>
            <person name="Wroblewski D."/>
            <person name="Mcginnis J."/>
            <person name="Musser K.A."/>
        </authorList>
    </citation>
    <scope>NUCLEOTIDE SEQUENCE [LARGE SCALE GENOMIC DNA]</scope>
    <source>
        <strain evidence="17">DSM 19151</strain>
    </source>
</reference>
<dbReference type="InterPro" id="IPR013785">
    <property type="entry name" value="Aldolase_TIM"/>
</dbReference>
<dbReference type="InterPro" id="IPR040072">
    <property type="entry name" value="Methyltransferase_A"/>
</dbReference>
<dbReference type="GO" id="GO:0030488">
    <property type="term" value="P:tRNA methylation"/>
    <property type="evidence" value="ECO:0007669"/>
    <property type="project" value="UniProtKB-UniRule"/>
</dbReference>
<evidence type="ECO:0000256" key="5">
    <source>
        <dbReference type="ARBA" id="ARBA00022552"/>
    </source>
</evidence>
<evidence type="ECO:0000256" key="6">
    <source>
        <dbReference type="ARBA" id="ARBA00022603"/>
    </source>
</evidence>
<name>A0A1X3D1Z4_9NEIS</name>
<dbReference type="PANTHER" id="PTHR30544:SF5">
    <property type="entry name" value="RADICAL SAM CORE DOMAIN-CONTAINING PROTEIN"/>
    <property type="match status" value="1"/>
</dbReference>
<comment type="caution">
    <text evidence="16">The sequence shown here is derived from an EMBL/GenBank/DDBJ whole genome shotgun (WGS) entry which is preliminary data.</text>
</comment>
<comment type="cofactor">
    <cofactor evidence="14">
        <name>[4Fe-4S] cluster</name>
        <dbReference type="ChEBI" id="CHEBI:49883"/>
    </cofactor>
    <text evidence="14">Binds 1 [4Fe-4S] cluster. The cluster is coordinated with 3 cysteines and an exchangeable S-adenosyl-L-methionine.</text>
</comment>
<dbReference type="PANTHER" id="PTHR30544">
    <property type="entry name" value="23S RRNA METHYLTRANSFERASE"/>
    <property type="match status" value="1"/>
</dbReference>
<organism evidence="16 17">
    <name type="scientific">Neisseria dentiae</name>
    <dbReference type="NCBI Taxonomy" id="194197"/>
    <lineage>
        <taxon>Bacteria</taxon>
        <taxon>Pseudomonadati</taxon>
        <taxon>Pseudomonadota</taxon>
        <taxon>Betaproteobacteria</taxon>
        <taxon>Neisseriales</taxon>
        <taxon>Neisseriaceae</taxon>
        <taxon>Neisseria</taxon>
    </lineage>
</organism>
<keyword evidence="4 14" id="KW-0963">Cytoplasm</keyword>
<comment type="caution">
    <text evidence="14">Lacks conserved residue(s) required for the propagation of feature annotation.</text>
</comment>
<dbReference type="SUPFAM" id="SSF102114">
    <property type="entry name" value="Radical SAM enzymes"/>
    <property type="match status" value="1"/>
</dbReference>
<dbReference type="CDD" id="cd01335">
    <property type="entry name" value="Radical_SAM"/>
    <property type="match status" value="1"/>
</dbReference>
<dbReference type="GeneID" id="94581125"/>
<evidence type="ECO:0000313" key="16">
    <source>
        <dbReference type="EMBL" id="OSI13949.1"/>
    </source>
</evidence>
<evidence type="ECO:0000313" key="17">
    <source>
        <dbReference type="Proteomes" id="UP000193118"/>
    </source>
</evidence>
<dbReference type="InterPro" id="IPR048641">
    <property type="entry name" value="RlmN_N"/>
</dbReference>
<proteinExistence type="inferred from homology"/>
<dbReference type="SFLD" id="SFLDS00029">
    <property type="entry name" value="Radical_SAM"/>
    <property type="match status" value="1"/>
</dbReference>
<feature type="binding site" evidence="14">
    <location>
        <position position="118"/>
    </location>
    <ligand>
        <name>[4Fe-4S] cluster</name>
        <dbReference type="ChEBI" id="CHEBI:49883"/>
        <note>4Fe-4S-S-AdoMet</note>
    </ligand>
</feature>
<evidence type="ECO:0000256" key="2">
    <source>
        <dbReference type="ARBA" id="ARBA00007544"/>
    </source>
</evidence>
<sequence>MKTNLLNFDLNGLTEHFAQMGEKPFRAKQVMRWIHQAGAAGFDEMTDLAKSLRAKLQEQAEVAVPALMAAQESSDGTRKWLLDVGTGNGVETVFIPEAERGTLCISSQVGCALECTFCSTGRQGFNRNLSAAEIIGQLWWANKAMGVTPKNERVVSNVVMMGMGEPLANFDNVVTALGIMLDDHGYGLSRRRVTVSTSGMVPQMDRLRDVMPVALAVSLHASNDAVRNEIVPLNKKYPLSELMAACRRYLEKAPRDFVTFEYVMLDGINDKAQHARELIELVRDVPCKFNLIPFNPFPNSGYERSSNENIRVFRDILQQAGFVVTVRKTRGDDIDAACGQLAGQVKDKTRRQEKWQQITMQPKGVV</sequence>
<evidence type="ECO:0000256" key="9">
    <source>
        <dbReference type="ARBA" id="ARBA00022694"/>
    </source>
</evidence>
<evidence type="ECO:0000256" key="8">
    <source>
        <dbReference type="ARBA" id="ARBA00022691"/>
    </source>
</evidence>
<dbReference type="Pfam" id="PF21016">
    <property type="entry name" value="RlmN_N"/>
    <property type="match status" value="1"/>
</dbReference>
<evidence type="ECO:0000256" key="14">
    <source>
        <dbReference type="HAMAP-Rule" id="MF_01849"/>
    </source>
</evidence>
<dbReference type="EMBL" id="MTBO01000048">
    <property type="protein sequence ID" value="OSI13949.1"/>
    <property type="molecule type" value="Genomic_DNA"/>
</dbReference>
<evidence type="ECO:0000256" key="11">
    <source>
        <dbReference type="ARBA" id="ARBA00023004"/>
    </source>
</evidence>
<comment type="function">
    <text evidence="14">Specifically methylates position 2 of adenine 2503 in 23S rRNA and position 2 of adenine 37 in tRNAs. m2A2503 modification seems to play a crucial role in the proofreading step occurring at the peptidyl transferase center and thus would serve to optimize ribosomal fidelity.</text>
</comment>
<dbReference type="GO" id="GO:0002935">
    <property type="term" value="F:tRNA (adenine(37)-C2)-methyltransferase activity"/>
    <property type="evidence" value="ECO:0007669"/>
    <property type="project" value="UniProtKB-UniRule"/>
</dbReference>
<dbReference type="FunFam" id="3.20.20.70:FF:000008">
    <property type="entry name" value="Dual-specificity RNA methyltransferase RlmN"/>
    <property type="match status" value="1"/>
</dbReference>
<dbReference type="GO" id="GO:0051539">
    <property type="term" value="F:4 iron, 4 sulfur cluster binding"/>
    <property type="evidence" value="ECO:0007669"/>
    <property type="project" value="UniProtKB-UniRule"/>
</dbReference>
<dbReference type="GO" id="GO:0070040">
    <property type="term" value="F:rRNA (adenine(2503)-C2-)-methyltransferase activity"/>
    <property type="evidence" value="ECO:0007669"/>
    <property type="project" value="UniProtKB-UniRule"/>
</dbReference>
<feature type="domain" description="Radical SAM core" evidence="15">
    <location>
        <begin position="97"/>
        <end position="333"/>
    </location>
</feature>
<dbReference type="STRING" id="194197.BWD09_11860"/>
<dbReference type="SFLD" id="SFLDG01062">
    <property type="entry name" value="methyltransferase_(Class_A)"/>
    <property type="match status" value="1"/>
</dbReference>
<dbReference type="EC" id="2.1.1.192" evidence="14"/>
<evidence type="ECO:0000256" key="1">
    <source>
        <dbReference type="ARBA" id="ARBA00004496"/>
    </source>
</evidence>
<keyword evidence="10 14" id="KW-0479">Metal-binding</keyword>
<feature type="active site" description="S-methylcysteine intermediate" evidence="14">
    <location>
        <position position="338"/>
    </location>
</feature>
<dbReference type="FunFam" id="1.10.150.530:FF:000003">
    <property type="entry name" value="Dual-specificity RNA methyltransferase RlmN"/>
    <property type="match status" value="1"/>
</dbReference>
<keyword evidence="7 14" id="KW-0808">Transferase</keyword>
<feature type="binding site" evidence="14">
    <location>
        <begin position="218"/>
        <end position="220"/>
    </location>
    <ligand>
        <name>S-adenosyl-L-methionine</name>
        <dbReference type="ChEBI" id="CHEBI:59789"/>
    </ligand>
</feature>
<comment type="miscellaneous">
    <text evidence="14">Reaction proceeds by a ping-pong mechanism involving intermediate methylation of a conserved cysteine residue.</text>
</comment>
<keyword evidence="11 14" id="KW-0408">Iron</keyword>
<comment type="subcellular location">
    <subcellularLocation>
        <location evidence="1 14">Cytoplasm</location>
    </subcellularLocation>
</comment>
<dbReference type="GO" id="GO:0000049">
    <property type="term" value="F:tRNA binding"/>
    <property type="evidence" value="ECO:0007669"/>
    <property type="project" value="UniProtKB-UniRule"/>
</dbReference>
<feature type="active site" description="Proton acceptor" evidence="14">
    <location>
        <position position="91"/>
    </location>
</feature>
<dbReference type="InterPro" id="IPR007197">
    <property type="entry name" value="rSAM"/>
</dbReference>
<keyword evidence="17" id="KW-1185">Reference proteome</keyword>
<gene>
    <name evidence="14" type="primary">rlmN</name>
    <name evidence="16" type="ORF">BWD09_11860</name>
</gene>
<keyword evidence="13 14" id="KW-1015">Disulfide bond</keyword>
<dbReference type="InterPro" id="IPR058240">
    <property type="entry name" value="rSAM_sf"/>
</dbReference>
<keyword evidence="5 14" id="KW-0698">rRNA processing</keyword>